<proteinExistence type="predicted"/>
<protein>
    <submittedName>
        <fullName evidence="2">Kinesin-4</fullName>
    </submittedName>
</protein>
<feature type="region of interest" description="Disordered" evidence="1">
    <location>
        <begin position="105"/>
        <end position="124"/>
    </location>
</feature>
<keyword evidence="3" id="KW-1185">Reference proteome</keyword>
<accession>A0A8S0TM44</accession>
<evidence type="ECO:0000313" key="3">
    <source>
        <dbReference type="Proteomes" id="UP000594638"/>
    </source>
</evidence>
<comment type="caution">
    <text evidence="2">The sequence shown here is derived from an EMBL/GenBank/DDBJ whole genome shotgun (WGS) entry which is preliminary data.</text>
</comment>
<evidence type="ECO:0000313" key="2">
    <source>
        <dbReference type="EMBL" id="CAA3006437.1"/>
    </source>
</evidence>
<evidence type="ECO:0000256" key="1">
    <source>
        <dbReference type="SAM" id="MobiDB-lite"/>
    </source>
</evidence>
<organism evidence="2 3">
    <name type="scientific">Olea europaea subsp. europaea</name>
    <dbReference type="NCBI Taxonomy" id="158383"/>
    <lineage>
        <taxon>Eukaryota</taxon>
        <taxon>Viridiplantae</taxon>
        <taxon>Streptophyta</taxon>
        <taxon>Embryophyta</taxon>
        <taxon>Tracheophyta</taxon>
        <taxon>Spermatophyta</taxon>
        <taxon>Magnoliopsida</taxon>
        <taxon>eudicotyledons</taxon>
        <taxon>Gunneridae</taxon>
        <taxon>Pentapetalae</taxon>
        <taxon>asterids</taxon>
        <taxon>lamiids</taxon>
        <taxon>Lamiales</taxon>
        <taxon>Oleaceae</taxon>
        <taxon>Oleeae</taxon>
        <taxon>Olea</taxon>
    </lineage>
</organism>
<reference evidence="2 3" key="1">
    <citation type="submission" date="2019-12" db="EMBL/GenBank/DDBJ databases">
        <authorList>
            <person name="Alioto T."/>
            <person name="Alioto T."/>
            <person name="Gomez Garrido J."/>
        </authorList>
    </citation>
    <scope>NUCLEOTIDE SEQUENCE [LARGE SCALE GENOMIC DNA]</scope>
</reference>
<sequence>MLRCIEFVFLFVCKFRPLRWDAGGDGPPPLIFGRSVCVFQYFASRVFPWRRVPSWCAFAGRVGETITKAGKKTFARQDARRHAKNVAWGNIRSLARTGARHLLRLATGPSSPRTPPRSRELETSAGVAKFSQEERDEDELNERRGRVAYKESPRHGKEIRAQLVDLLTWPNGALVTKRLGEDGRVYRSERDACKPQPAAHALCQRGPRDRISQAASNSSREPPPPAAADGSYAPLSLVALVGDCPHQRISVFTKVKINSPHAGSCARPRSRRLCELEWGHAIV</sequence>
<name>A0A8S0TM44_OLEEU</name>
<dbReference type="AlphaFoldDB" id="A0A8S0TM44"/>
<dbReference type="Gramene" id="OE9A065591T1">
    <property type="protein sequence ID" value="OE9A065591C1"/>
    <property type="gene ID" value="OE9A065591"/>
</dbReference>
<dbReference type="EMBL" id="CACTIH010007260">
    <property type="protein sequence ID" value="CAA3006437.1"/>
    <property type="molecule type" value="Genomic_DNA"/>
</dbReference>
<feature type="region of interest" description="Disordered" evidence="1">
    <location>
        <begin position="196"/>
        <end position="230"/>
    </location>
</feature>
<gene>
    <name evidence="2" type="ORF">OLEA9_A065591</name>
</gene>
<dbReference type="Proteomes" id="UP000594638">
    <property type="component" value="Unassembled WGS sequence"/>
</dbReference>